<dbReference type="GO" id="GO:0032543">
    <property type="term" value="P:mitochondrial translation"/>
    <property type="evidence" value="ECO:0007669"/>
    <property type="project" value="UniProtKB-ARBA"/>
</dbReference>
<dbReference type="Proteomes" id="UP000799302">
    <property type="component" value="Unassembled WGS sequence"/>
</dbReference>
<dbReference type="InterPro" id="IPR050057">
    <property type="entry name" value="Prokaryotic/Mito_RF"/>
</dbReference>
<dbReference type="GO" id="GO:0005739">
    <property type="term" value="C:mitochondrion"/>
    <property type="evidence" value="ECO:0007669"/>
    <property type="project" value="UniProtKB-ARBA"/>
</dbReference>
<dbReference type="Pfam" id="PF00472">
    <property type="entry name" value="RF-1"/>
    <property type="match status" value="1"/>
</dbReference>
<keyword evidence="2" id="KW-0488">Methylation</keyword>
<dbReference type="PROSITE" id="PS00745">
    <property type="entry name" value="RF_PROK_I"/>
    <property type="match status" value="1"/>
</dbReference>
<feature type="domain" description="Prokaryotic-type class I peptide chain release factors" evidence="4">
    <location>
        <begin position="278"/>
        <end position="294"/>
    </location>
</feature>
<keyword evidence="3" id="KW-0648">Protein biosynthesis</keyword>
<dbReference type="GO" id="GO:0003747">
    <property type="term" value="F:translation release factor activity"/>
    <property type="evidence" value="ECO:0007669"/>
    <property type="project" value="InterPro"/>
</dbReference>
<dbReference type="Gene3D" id="3.30.160.20">
    <property type="match status" value="1"/>
</dbReference>
<reference evidence="5" key="1">
    <citation type="journal article" date="2020" name="Stud. Mycol.">
        <title>101 Dothideomycetes genomes: a test case for predicting lifestyles and emergence of pathogens.</title>
        <authorList>
            <person name="Haridas S."/>
            <person name="Albert R."/>
            <person name="Binder M."/>
            <person name="Bloem J."/>
            <person name="Labutti K."/>
            <person name="Salamov A."/>
            <person name="Andreopoulos B."/>
            <person name="Baker S."/>
            <person name="Barry K."/>
            <person name="Bills G."/>
            <person name="Bluhm B."/>
            <person name="Cannon C."/>
            <person name="Castanera R."/>
            <person name="Culley D."/>
            <person name="Daum C."/>
            <person name="Ezra D."/>
            <person name="Gonzalez J."/>
            <person name="Henrissat B."/>
            <person name="Kuo A."/>
            <person name="Liang C."/>
            <person name="Lipzen A."/>
            <person name="Lutzoni F."/>
            <person name="Magnuson J."/>
            <person name="Mondo S."/>
            <person name="Nolan M."/>
            <person name="Ohm R."/>
            <person name="Pangilinan J."/>
            <person name="Park H.-J."/>
            <person name="Ramirez L."/>
            <person name="Alfaro M."/>
            <person name="Sun H."/>
            <person name="Tritt A."/>
            <person name="Yoshinaga Y."/>
            <person name="Zwiers L.-H."/>
            <person name="Turgeon B."/>
            <person name="Goodwin S."/>
            <person name="Spatafora J."/>
            <person name="Crous P."/>
            <person name="Grigoriev I."/>
        </authorList>
    </citation>
    <scope>NUCLEOTIDE SEQUENCE</scope>
    <source>
        <strain evidence="5">CBS 115976</strain>
    </source>
</reference>
<dbReference type="SUPFAM" id="SSF75620">
    <property type="entry name" value="Release factor"/>
    <property type="match status" value="1"/>
</dbReference>
<dbReference type="AlphaFoldDB" id="A0A6A6URP6"/>
<evidence type="ECO:0000256" key="2">
    <source>
        <dbReference type="ARBA" id="ARBA00022481"/>
    </source>
</evidence>
<dbReference type="PANTHER" id="PTHR43804">
    <property type="entry name" value="LD18447P"/>
    <property type="match status" value="1"/>
</dbReference>
<dbReference type="InterPro" id="IPR045853">
    <property type="entry name" value="Pep_chain_release_fac_I_sf"/>
</dbReference>
<dbReference type="PANTHER" id="PTHR43804:SF7">
    <property type="entry name" value="LD18447P"/>
    <property type="match status" value="1"/>
</dbReference>
<dbReference type="InterPro" id="IPR005139">
    <property type="entry name" value="PCRF"/>
</dbReference>
<dbReference type="InterPro" id="IPR000352">
    <property type="entry name" value="Pep_chain_release_fac_I"/>
</dbReference>
<dbReference type="EMBL" id="MU004230">
    <property type="protein sequence ID" value="KAF2674143.1"/>
    <property type="molecule type" value="Genomic_DNA"/>
</dbReference>
<dbReference type="Pfam" id="PF03462">
    <property type="entry name" value="PCRF"/>
    <property type="match status" value="1"/>
</dbReference>
<dbReference type="SMART" id="SM00937">
    <property type="entry name" value="PCRF"/>
    <property type="match status" value="1"/>
</dbReference>
<dbReference type="Gene3D" id="3.30.70.1660">
    <property type="match status" value="1"/>
</dbReference>
<proteinExistence type="inferred from homology"/>
<evidence type="ECO:0000256" key="1">
    <source>
        <dbReference type="ARBA" id="ARBA00010835"/>
    </source>
</evidence>
<evidence type="ECO:0000259" key="4">
    <source>
        <dbReference type="PROSITE" id="PS00745"/>
    </source>
</evidence>
<organism evidence="5 6">
    <name type="scientific">Microthyrium microscopicum</name>
    <dbReference type="NCBI Taxonomy" id="703497"/>
    <lineage>
        <taxon>Eukaryota</taxon>
        <taxon>Fungi</taxon>
        <taxon>Dikarya</taxon>
        <taxon>Ascomycota</taxon>
        <taxon>Pezizomycotina</taxon>
        <taxon>Dothideomycetes</taxon>
        <taxon>Dothideomycetes incertae sedis</taxon>
        <taxon>Microthyriales</taxon>
        <taxon>Microthyriaceae</taxon>
        <taxon>Microthyrium</taxon>
    </lineage>
</organism>
<name>A0A6A6URP6_9PEZI</name>
<accession>A0A6A6URP6</accession>
<dbReference type="OrthoDB" id="2019491at2759"/>
<keyword evidence="6" id="KW-1185">Reference proteome</keyword>
<evidence type="ECO:0000313" key="5">
    <source>
        <dbReference type="EMBL" id="KAF2674143.1"/>
    </source>
</evidence>
<sequence length="422" mass="47298">MFRTPWICARCTRQWLKPLRPLGLRRQSTAAATGITSDTIYPALLQRARKINSEHHDLAKQLESNYDSKIAKRAGELRLVVDALSSWDHANKSLEELRALLRDPETDAELRELANQDVEQCADDLQKASQSLTKSLIPKHPFADLPCLMEIRPGIGGKEAALFASDLVHMYQGFCADNRLSASLVSYERSEEDPNQLIEAIMEVESAGAYGLLRCEAGVHRVQRVPATEEKGRIHTSTASVMVLPSFSDNADAADIDMNDPTSDFYIDPKDIRKEYMRASGAGGQHVNKTESAVRLVHLPTKTTVFMQESRSRPSNETRAWSLLRAKLAHTRREAREQELVSMRRNVVGVNRTGRSDKIRTYNWQQQRVTDHRSGTTVHGLEGIMSGGQNLQKLMESARKWLTETEVEDMIADSTTTNSGSV</sequence>
<gene>
    <name evidence="5" type="ORF">BT63DRAFT_430756</name>
</gene>
<evidence type="ECO:0000313" key="6">
    <source>
        <dbReference type="Proteomes" id="UP000799302"/>
    </source>
</evidence>
<dbReference type="Gene3D" id="6.10.140.1950">
    <property type="match status" value="1"/>
</dbReference>
<protein>
    <submittedName>
        <fullName evidence="5">Release factor</fullName>
    </submittedName>
</protein>
<evidence type="ECO:0000256" key="3">
    <source>
        <dbReference type="ARBA" id="ARBA00022917"/>
    </source>
</evidence>
<comment type="similarity">
    <text evidence="1">Belongs to the prokaryotic/mitochondrial release factor family.</text>
</comment>